<name>X1RT42_9ZZZZ</name>
<accession>X1RT42</accession>
<organism evidence="2">
    <name type="scientific">marine sediment metagenome</name>
    <dbReference type="NCBI Taxonomy" id="412755"/>
    <lineage>
        <taxon>unclassified sequences</taxon>
        <taxon>metagenomes</taxon>
        <taxon>ecological metagenomes</taxon>
    </lineage>
</organism>
<protein>
    <submittedName>
        <fullName evidence="2">Uncharacterized protein</fullName>
    </submittedName>
</protein>
<feature type="non-terminal residue" evidence="2">
    <location>
        <position position="1"/>
    </location>
</feature>
<keyword evidence="1" id="KW-0472">Membrane</keyword>
<proteinExistence type="predicted"/>
<sequence length="63" mass="7704">AYFWLLISLILGFRKHIKVEYDQTYIFLNHAIIGMWLFYAILGPVYDLVWRHDSPNFIFYFLT</sequence>
<keyword evidence="1" id="KW-1133">Transmembrane helix</keyword>
<gene>
    <name evidence="2" type="ORF">S06H3_66350</name>
</gene>
<feature type="transmembrane region" description="Helical" evidence="1">
    <location>
        <begin position="24"/>
        <end position="42"/>
    </location>
</feature>
<comment type="caution">
    <text evidence="2">The sequence shown here is derived from an EMBL/GenBank/DDBJ whole genome shotgun (WGS) entry which is preliminary data.</text>
</comment>
<evidence type="ECO:0000256" key="1">
    <source>
        <dbReference type="SAM" id="Phobius"/>
    </source>
</evidence>
<evidence type="ECO:0000313" key="2">
    <source>
        <dbReference type="EMBL" id="GAI66365.1"/>
    </source>
</evidence>
<dbReference type="EMBL" id="BARV01045159">
    <property type="protein sequence ID" value="GAI66365.1"/>
    <property type="molecule type" value="Genomic_DNA"/>
</dbReference>
<reference evidence="2" key="1">
    <citation type="journal article" date="2014" name="Front. Microbiol.">
        <title>High frequency of phylogenetically diverse reductive dehalogenase-homologous genes in deep subseafloor sedimentary metagenomes.</title>
        <authorList>
            <person name="Kawai M."/>
            <person name="Futagami T."/>
            <person name="Toyoda A."/>
            <person name="Takaki Y."/>
            <person name="Nishi S."/>
            <person name="Hori S."/>
            <person name="Arai W."/>
            <person name="Tsubouchi T."/>
            <person name="Morono Y."/>
            <person name="Uchiyama I."/>
            <person name="Ito T."/>
            <person name="Fujiyama A."/>
            <person name="Inagaki F."/>
            <person name="Takami H."/>
        </authorList>
    </citation>
    <scope>NUCLEOTIDE SEQUENCE</scope>
    <source>
        <strain evidence="2">Expedition CK06-06</strain>
    </source>
</reference>
<feature type="non-terminal residue" evidence="2">
    <location>
        <position position="63"/>
    </location>
</feature>
<keyword evidence="1" id="KW-0812">Transmembrane</keyword>
<dbReference type="AlphaFoldDB" id="X1RT42"/>